<accession>A0ABM8ZXC4</accession>
<sequence>MVGVVHHLTRRYSAEWIIYTETFILELSSFQSLLQFFAAIYLVVEWVSLDRLIFHYRNKQKKELSFRLRLVKSYSKELEDFWSELQDDKFKLINTYDLDKRYLFFRRTCLAFFLLSFFGLAIATFYGDIEIELIYAYFGFAFFCLPLVYVILRLVLPIKREFKLNKEVIEKILVPLELAAKEFRANNKYPQRMDALRKRKQGDVNAMGDHRRKQKEYNERYDDHMRKSL</sequence>
<proteinExistence type="predicted"/>
<feature type="transmembrane region" description="Helical" evidence="1">
    <location>
        <begin position="33"/>
        <end position="54"/>
    </location>
</feature>
<evidence type="ECO:0000256" key="1">
    <source>
        <dbReference type="SAM" id="Phobius"/>
    </source>
</evidence>
<evidence type="ECO:0000313" key="3">
    <source>
        <dbReference type="Proteomes" id="UP000838672"/>
    </source>
</evidence>
<gene>
    <name evidence="2" type="ORF">VST7929_02948</name>
</gene>
<keyword evidence="1" id="KW-1133">Transmembrane helix</keyword>
<name>A0ABM8ZXC4_9VIBR</name>
<keyword evidence="1" id="KW-0812">Transmembrane</keyword>
<feature type="transmembrane region" description="Helical" evidence="1">
    <location>
        <begin position="133"/>
        <end position="156"/>
    </location>
</feature>
<protein>
    <submittedName>
        <fullName evidence="2">Uncharacterized protein</fullName>
    </submittedName>
</protein>
<keyword evidence="1" id="KW-0472">Membrane</keyword>
<keyword evidence="3" id="KW-1185">Reference proteome</keyword>
<dbReference type="RefSeq" id="WP_237468195.1">
    <property type="nucleotide sequence ID" value="NZ_CAKLDI010000002.1"/>
</dbReference>
<comment type="caution">
    <text evidence="2">The sequence shown here is derived from an EMBL/GenBank/DDBJ whole genome shotgun (WGS) entry which is preliminary data.</text>
</comment>
<reference evidence="2" key="1">
    <citation type="submission" date="2021-11" db="EMBL/GenBank/DDBJ databases">
        <authorList>
            <person name="Rodrigo-Torres L."/>
            <person name="Arahal R. D."/>
            <person name="Lucena T."/>
        </authorList>
    </citation>
    <scope>NUCLEOTIDE SEQUENCE</scope>
    <source>
        <strain evidence="2">CECT 7929</strain>
    </source>
</reference>
<feature type="transmembrane region" description="Helical" evidence="1">
    <location>
        <begin position="109"/>
        <end position="127"/>
    </location>
</feature>
<dbReference type="Proteomes" id="UP000838672">
    <property type="component" value="Unassembled WGS sequence"/>
</dbReference>
<dbReference type="EMBL" id="CAKLDI010000002">
    <property type="protein sequence ID" value="CAH0535366.1"/>
    <property type="molecule type" value="Genomic_DNA"/>
</dbReference>
<organism evidence="2 3">
    <name type="scientific">Vibrio stylophorae</name>
    <dbReference type="NCBI Taxonomy" id="659351"/>
    <lineage>
        <taxon>Bacteria</taxon>
        <taxon>Pseudomonadati</taxon>
        <taxon>Pseudomonadota</taxon>
        <taxon>Gammaproteobacteria</taxon>
        <taxon>Vibrionales</taxon>
        <taxon>Vibrionaceae</taxon>
        <taxon>Vibrio</taxon>
    </lineage>
</organism>
<evidence type="ECO:0000313" key="2">
    <source>
        <dbReference type="EMBL" id="CAH0535366.1"/>
    </source>
</evidence>